<dbReference type="OrthoDB" id="8961338at2759"/>
<dbReference type="InterPro" id="IPR027975">
    <property type="entry name" value="TMEM71"/>
</dbReference>
<keyword evidence="2" id="KW-1185">Reference proteome</keyword>
<comment type="caution">
    <text evidence="1">The sequence shown here is derived from an EMBL/GenBank/DDBJ whole genome shotgun (WGS) entry which is preliminary data.</text>
</comment>
<sequence>MSTWLLKTGQQSKMYPASPYLSTQLPVAQIFPEDVQEEVSPKETLQSSRFSLMTNENSCSPWHRNPLSGSPCRCRRSPRLLMNGYYDLSEESFMDEEGNLTLTPSKINISYKENLVRIFRRKRRIRRSFASLFSIDSSSSWLNSSLFSGPDCPLAESSWVDGGSDFDSNFSINQGESSIDLSSTGKSWLSEETLPSINGEAYTGESLLMNKSTGGFLELPSHSQLHPAKCFFSNMPKNPGGFPHRYEANVVKTVNYSWRTCLVTRSREQVLISSCCLATFFW</sequence>
<dbReference type="EMBL" id="BFAA01002851">
    <property type="protein sequence ID" value="GCB65481.1"/>
    <property type="molecule type" value="Genomic_DNA"/>
</dbReference>
<accession>A0A401NX78</accession>
<dbReference type="OMA" id="RISHLMS"/>
<evidence type="ECO:0000313" key="2">
    <source>
        <dbReference type="Proteomes" id="UP000288216"/>
    </source>
</evidence>
<dbReference type="Pfam" id="PF15121">
    <property type="entry name" value="TMEM71"/>
    <property type="match status" value="1"/>
</dbReference>
<dbReference type="STRING" id="75743.A0A401NX78"/>
<dbReference type="PANTHER" id="PTHR35255:SF1">
    <property type="entry name" value="TRANSMEMBRANE PROTEIN 71"/>
    <property type="match status" value="1"/>
</dbReference>
<evidence type="ECO:0000313" key="1">
    <source>
        <dbReference type="EMBL" id="GCB65481.1"/>
    </source>
</evidence>
<organism evidence="1 2">
    <name type="scientific">Scyliorhinus torazame</name>
    <name type="common">Cloudy catshark</name>
    <name type="synonym">Catulus torazame</name>
    <dbReference type="NCBI Taxonomy" id="75743"/>
    <lineage>
        <taxon>Eukaryota</taxon>
        <taxon>Metazoa</taxon>
        <taxon>Chordata</taxon>
        <taxon>Craniata</taxon>
        <taxon>Vertebrata</taxon>
        <taxon>Chondrichthyes</taxon>
        <taxon>Elasmobranchii</taxon>
        <taxon>Galeomorphii</taxon>
        <taxon>Galeoidea</taxon>
        <taxon>Carcharhiniformes</taxon>
        <taxon>Scyliorhinidae</taxon>
        <taxon>Scyliorhinus</taxon>
    </lineage>
</organism>
<dbReference type="Proteomes" id="UP000288216">
    <property type="component" value="Unassembled WGS sequence"/>
</dbReference>
<dbReference type="PANTHER" id="PTHR35255">
    <property type="entry name" value="TRANSMEMBRANE PROTEIN 71"/>
    <property type="match status" value="1"/>
</dbReference>
<proteinExistence type="predicted"/>
<name>A0A401NX78_SCYTO</name>
<protein>
    <recommendedName>
        <fullName evidence="3">Transmembrane protein 71</fullName>
    </recommendedName>
</protein>
<evidence type="ECO:0008006" key="3">
    <source>
        <dbReference type="Google" id="ProtNLM"/>
    </source>
</evidence>
<gene>
    <name evidence="1" type="ORF">scyTo_0007725</name>
</gene>
<dbReference type="AlphaFoldDB" id="A0A401NX78"/>
<reference evidence="1 2" key="1">
    <citation type="journal article" date="2018" name="Nat. Ecol. Evol.">
        <title>Shark genomes provide insights into elasmobranch evolution and the origin of vertebrates.</title>
        <authorList>
            <person name="Hara Y"/>
            <person name="Yamaguchi K"/>
            <person name="Onimaru K"/>
            <person name="Kadota M"/>
            <person name="Koyanagi M"/>
            <person name="Keeley SD"/>
            <person name="Tatsumi K"/>
            <person name="Tanaka K"/>
            <person name="Motone F"/>
            <person name="Kageyama Y"/>
            <person name="Nozu R"/>
            <person name="Adachi N"/>
            <person name="Nishimura O"/>
            <person name="Nakagawa R"/>
            <person name="Tanegashima C"/>
            <person name="Kiyatake I"/>
            <person name="Matsumoto R"/>
            <person name="Murakumo K"/>
            <person name="Nishida K"/>
            <person name="Terakita A"/>
            <person name="Kuratani S"/>
            <person name="Sato K"/>
            <person name="Hyodo S Kuraku.S."/>
        </authorList>
    </citation>
    <scope>NUCLEOTIDE SEQUENCE [LARGE SCALE GENOMIC DNA]</scope>
</reference>